<dbReference type="SUPFAM" id="SSF51197">
    <property type="entry name" value="Clavaminate synthase-like"/>
    <property type="match status" value="1"/>
</dbReference>
<evidence type="ECO:0000256" key="1">
    <source>
        <dbReference type="ARBA" id="ARBA00008056"/>
    </source>
</evidence>
<evidence type="ECO:0000256" key="2">
    <source>
        <dbReference type="ARBA" id="ARBA00022723"/>
    </source>
</evidence>
<dbReference type="InterPro" id="IPR005123">
    <property type="entry name" value="Oxoglu/Fe-dep_dioxygenase_dom"/>
</dbReference>
<reference evidence="7" key="3">
    <citation type="submission" date="2015-04" db="UniProtKB">
        <authorList>
            <consortium name="EnsemblPlants"/>
        </authorList>
    </citation>
    <scope>IDENTIFICATION</scope>
</reference>
<dbReference type="STRING" id="77586.A0A0D9V1S5"/>
<dbReference type="eggNOG" id="KOG0143">
    <property type="taxonomic scope" value="Eukaryota"/>
</dbReference>
<name>A0A0D9V1S5_9ORYZ</name>
<dbReference type="Gramene" id="LPERR01G16190.1">
    <property type="protein sequence ID" value="LPERR01G16190.1"/>
    <property type="gene ID" value="LPERR01G16190"/>
</dbReference>
<reference evidence="8" key="2">
    <citation type="submission" date="2013-12" db="EMBL/GenBank/DDBJ databases">
        <authorList>
            <person name="Yu Y."/>
            <person name="Lee S."/>
            <person name="de Baynast K."/>
            <person name="Wissotski M."/>
            <person name="Liu L."/>
            <person name="Talag J."/>
            <person name="Goicoechea J."/>
            <person name="Angelova A."/>
            <person name="Jetty R."/>
            <person name="Kudrna D."/>
            <person name="Golser W."/>
            <person name="Rivera L."/>
            <person name="Zhang J."/>
            <person name="Wing R."/>
        </authorList>
    </citation>
    <scope>NUCLEOTIDE SEQUENCE</scope>
</reference>
<dbReference type="Pfam" id="PF03171">
    <property type="entry name" value="2OG-FeII_Oxy"/>
    <property type="match status" value="1"/>
</dbReference>
<dbReference type="PANTHER" id="PTHR10209">
    <property type="entry name" value="OXIDOREDUCTASE, 2OG-FE II OXYGENASE FAMILY PROTEIN"/>
    <property type="match status" value="1"/>
</dbReference>
<dbReference type="InterPro" id="IPR026992">
    <property type="entry name" value="DIOX_N"/>
</dbReference>
<dbReference type="InterPro" id="IPR027443">
    <property type="entry name" value="IPNS-like_sf"/>
</dbReference>
<feature type="domain" description="Fe2OG dioxygenase" evidence="6">
    <location>
        <begin position="216"/>
        <end position="324"/>
    </location>
</feature>
<organism evidence="7 8">
    <name type="scientific">Leersia perrieri</name>
    <dbReference type="NCBI Taxonomy" id="77586"/>
    <lineage>
        <taxon>Eukaryota</taxon>
        <taxon>Viridiplantae</taxon>
        <taxon>Streptophyta</taxon>
        <taxon>Embryophyta</taxon>
        <taxon>Tracheophyta</taxon>
        <taxon>Spermatophyta</taxon>
        <taxon>Magnoliopsida</taxon>
        <taxon>Liliopsida</taxon>
        <taxon>Poales</taxon>
        <taxon>Poaceae</taxon>
        <taxon>BOP clade</taxon>
        <taxon>Oryzoideae</taxon>
        <taxon>Oryzeae</taxon>
        <taxon>Oryzinae</taxon>
        <taxon>Leersia</taxon>
    </lineage>
</organism>
<dbReference type="PANTHER" id="PTHR10209:SF662">
    <property type="entry name" value="OS01G0536400 PROTEIN"/>
    <property type="match status" value="1"/>
</dbReference>
<dbReference type="GO" id="GO:0051213">
    <property type="term" value="F:dioxygenase activity"/>
    <property type="evidence" value="ECO:0007669"/>
    <property type="project" value="UniProtKB-ARBA"/>
</dbReference>
<dbReference type="Gene3D" id="2.60.120.330">
    <property type="entry name" value="B-lactam Antibiotic, Isopenicillin N Synthase, Chain"/>
    <property type="match status" value="1"/>
</dbReference>
<dbReference type="AlphaFoldDB" id="A0A0D9V1S5"/>
<evidence type="ECO:0000256" key="3">
    <source>
        <dbReference type="ARBA" id="ARBA00023002"/>
    </source>
</evidence>
<evidence type="ECO:0000313" key="8">
    <source>
        <dbReference type="Proteomes" id="UP000032180"/>
    </source>
</evidence>
<dbReference type="Proteomes" id="UP000032180">
    <property type="component" value="Chromosome 1"/>
</dbReference>
<keyword evidence="3 5" id="KW-0560">Oxidoreductase</keyword>
<comment type="similarity">
    <text evidence="1 5">Belongs to the iron/ascorbate-dependent oxidoreductase family.</text>
</comment>
<keyword evidence="8" id="KW-1185">Reference proteome</keyword>
<dbReference type="EnsemblPlants" id="LPERR01G16190.1">
    <property type="protein sequence ID" value="LPERR01G16190.1"/>
    <property type="gene ID" value="LPERR01G16190"/>
</dbReference>
<dbReference type="FunFam" id="2.60.120.330:FF:000026">
    <property type="entry name" value="DIBOA-glucoside dioxygenase BX6"/>
    <property type="match status" value="1"/>
</dbReference>
<dbReference type="InterPro" id="IPR044861">
    <property type="entry name" value="IPNS-like_FE2OG_OXY"/>
</dbReference>
<proteinExistence type="inferred from homology"/>
<accession>A0A0D9V1S5</accession>
<reference evidence="7 8" key="1">
    <citation type="submission" date="2012-08" db="EMBL/GenBank/DDBJ databases">
        <title>Oryza genome evolution.</title>
        <authorList>
            <person name="Wing R.A."/>
        </authorList>
    </citation>
    <scope>NUCLEOTIDE SEQUENCE</scope>
</reference>
<dbReference type="PRINTS" id="PR00682">
    <property type="entry name" value="IPNSYNTHASE"/>
</dbReference>
<dbReference type="Pfam" id="PF14226">
    <property type="entry name" value="DIOX_N"/>
    <property type="match status" value="1"/>
</dbReference>
<evidence type="ECO:0000256" key="5">
    <source>
        <dbReference type="RuleBase" id="RU003682"/>
    </source>
</evidence>
<dbReference type="HOGENOM" id="CLU_010119_0_1_1"/>
<keyword evidence="4 5" id="KW-0408">Iron</keyword>
<dbReference type="GO" id="GO:0046872">
    <property type="term" value="F:metal ion binding"/>
    <property type="evidence" value="ECO:0007669"/>
    <property type="project" value="UniProtKB-KW"/>
</dbReference>
<sequence length="378" mass="40526">MAAAAAAEERDGALSLAEFHATRAGVRGLVDSGITTVPPLFLAPPPGYYTPSSTTASSLATIPTVDLSLPRAATVALVRAAARSHGFFHVTNHGVPPSTVSSAVSAIHAFHDHPSSTTTRTACYSLASVGGVSYATIPIQYSPQFPTPSPVLPWRDTLVVRFGSGDAPPDLARLPADCRDALQEYHRALVGIGREIAGLLSEALGVGEERLEREMKVDGSLMVCHYYPPCPEPEKVVGSREHTDPSLFTVLAQDHVGGLQVWQEEEDGGGGEWVDVAPVAGALLVNIGDVLKVVSNDEYKSVEHRVVLKSSEEARVTIALFFNPAKRDASDLFGPLEELVTTERPARYRCFSMLEFMRSRRESGHGKSIVDSFKIVAD</sequence>
<evidence type="ECO:0000259" key="6">
    <source>
        <dbReference type="PROSITE" id="PS51471"/>
    </source>
</evidence>
<protein>
    <recommendedName>
        <fullName evidence="6">Fe2OG dioxygenase domain-containing protein</fullName>
    </recommendedName>
</protein>
<evidence type="ECO:0000256" key="4">
    <source>
        <dbReference type="ARBA" id="ARBA00023004"/>
    </source>
</evidence>
<dbReference type="PROSITE" id="PS51471">
    <property type="entry name" value="FE2OG_OXY"/>
    <property type="match status" value="1"/>
</dbReference>
<keyword evidence="2 5" id="KW-0479">Metal-binding</keyword>
<evidence type="ECO:0000313" key="7">
    <source>
        <dbReference type="EnsemblPlants" id="LPERR01G16190.1"/>
    </source>
</evidence>